<dbReference type="AlphaFoldDB" id="J3MVW2"/>
<dbReference type="STRING" id="4533.J3MVW2"/>
<proteinExistence type="predicted"/>
<dbReference type="Proteomes" id="UP000006038">
    <property type="component" value="Chromosome 9"/>
</dbReference>
<dbReference type="HOGENOM" id="CLU_009180_0_2_1"/>
<keyword evidence="1" id="KW-0472">Membrane</keyword>
<evidence type="ECO:0000256" key="1">
    <source>
        <dbReference type="SAM" id="Phobius"/>
    </source>
</evidence>
<dbReference type="eggNOG" id="ENOG502QQBP">
    <property type="taxonomic scope" value="Eukaryota"/>
</dbReference>
<dbReference type="Pfam" id="PF13968">
    <property type="entry name" value="DUF4220"/>
    <property type="match status" value="1"/>
</dbReference>
<feature type="transmembrane region" description="Helical" evidence="1">
    <location>
        <begin position="87"/>
        <end position="107"/>
    </location>
</feature>
<evidence type="ECO:0000259" key="2">
    <source>
        <dbReference type="Pfam" id="PF13968"/>
    </source>
</evidence>
<feature type="transmembrane region" description="Helical" evidence="1">
    <location>
        <begin position="47"/>
        <end position="67"/>
    </location>
</feature>
<dbReference type="PANTHER" id="PTHR31325">
    <property type="entry name" value="OS01G0798800 PROTEIN-RELATED"/>
    <property type="match status" value="1"/>
</dbReference>
<accession>J3MVW2</accession>
<reference evidence="3" key="1">
    <citation type="journal article" date="2013" name="Nat. Commun.">
        <title>Whole-genome sequencing of Oryza brachyantha reveals mechanisms underlying Oryza genome evolution.</title>
        <authorList>
            <person name="Chen J."/>
            <person name="Huang Q."/>
            <person name="Gao D."/>
            <person name="Wang J."/>
            <person name="Lang Y."/>
            <person name="Liu T."/>
            <person name="Li B."/>
            <person name="Bai Z."/>
            <person name="Luis Goicoechea J."/>
            <person name="Liang C."/>
            <person name="Chen C."/>
            <person name="Zhang W."/>
            <person name="Sun S."/>
            <person name="Liao Y."/>
            <person name="Zhang X."/>
            <person name="Yang L."/>
            <person name="Song C."/>
            <person name="Wang M."/>
            <person name="Shi J."/>
            <person name="Liu G."/>
            <person name="Liu J."/>
            <person name="Zhou H."/>
            <person name="Zhou W."/>
            <person name="Yu Q."/>
            <person name="An N."/>
            <person name="Chen Y."/>
            <person name="Cai Q."/>
            <person name="Wang B."/>
            <person name="Liu B."/>
            <person name="Min J."/>
            <person name="Huang Y."/>
            <person name="Wu H."/>
            <person name="Li Z."/>
            <person name="Zhang Y."/>
            <person name="Yin Y."/>
            <person name="Song W."/>
            <person name="Jiang J."/>
            <person name="Jackson S.A."/>
            <person name="Wing R.A."/>
            <person name="Wang J."/>
            <person name="Chen M."/>
        </authorList>
    </citation>
    <scope>NUCLEOTIDE SEQUENCE [LARGE SCALE GENOMIC DNA]</scope>
    <source>
        <strain evidence="3">cv. IRGC 101232</strain>
    </source>
</reference>
<dbReference type="OMA" id="KNIIGHP"/>
<protein>
    <recommendedName>
        <fullName evidence="2">DUF4220 domain-containing protein</fullName>
    </recommendedName>
</protein>
<keyword evidence="4" id="KW-1185">Reference proteome</keyword>
<dbReference type="InterPro" id="IPR025315">
    <property type="entry name" value="DUF4220"/>
</dbReference>
<sequence length="206" mass="23613">MELAMILVQLWKVWEIRMLLLLSILVQLFLFFTGGIRRRSSNHLLRFLIWMAYLAADMIAFYALGQISRLGNDIHEIDPSTGTESLAFFWAPFLLLHLGGQDTITAFSSEDNNLWLRHLVNLLVEVSLTIYVFWKAVGHSNQLLIPALFVFIAGIIKYGERIWALKYGSKSDLNSTSTQYENDELPPLSVAKERYRDIACYALHTA</sequence>
<evidence type="ECO:0000313" key="3">
    <source>
        <dbReference type="EnsemblPlants" id="OB09G11400.1"/>
    </source>
</evidence>
<reference evidence="3" key="2">
    <citation type="submission" date="2013-04" db="UniProtKB">
        <authorList>
            <consortium name="EnsemblPlants"/>
        </authorList>
    </citation>
    <scope>IDENTIFICATION</scope>
</reference>
<dbReference type="EnsemblPlants" id="OB09G11400.1">
    <property type="protein sequence ID" value="OB09G11400.1"/>
    <property type="gene ID" value="OB09G11400"/>
</dbReference>
<organism evidence="3">
    <name type="scientific">Oryza brachyantha</name>
    <name type="common">malo sina</name>
    <dbReference type="NCBI Taxonomy" id="4533"/>
    <lineage>
        <taxon>Eukaryota</taxon>
        <taxon>Viridiplantae</taxon>
        <taxon>Streptophyta</taxon>
        <taxon>Embryophyta</taxon>
        <taxon>Tracheophyta</taxon>
        <taxon>Spermatophyta</taxon>
        <taxon>Magnoliopsida</taxon>
        <taxon>Liliopsida</taxon>
        <taxon>Poales</taxon>
        <taxon>Poaceae</taxon>
        <taxon>BOP clade</taxon>
        <taxon>Oryzoideae</taxon>
        <taxon>Oryzeae</taxon>
        <taxon>Oryzinae</taxon>
        <taxon>Oryza</taxon>
    </lineage>
</organism>
<feature type="transmembrane region" description="Helical" evidence="1">
    <location>
        <begin position="16"/>
        <end position="35"/>
    </location>
</feature>
<feature type="transmembrane region" description="Helical" evidence="1">
    <location>
        <begin position="119"/>
        <end position="137"/>
    </location>
</feature>
<name>J3MVW2_ORYBR</name>
<evidence type="ECO:0000313" key="4">
    <source>
        <dbReference type="Proteomes" id="UP000006038"/>
    </source>
</evidence>
<feature type="transmembrane region" description="Helical" evidence="1">
    <location>
        <begin position="143"/>
        <end position="160"/>
    </location>
</feature>
<feature type="domain" description="DUF4220" evidence="2">
    <location>
        <begin position="50"/>
        <end position="183"/>
    </location>
</feature>
<keyword evidence="1" id="KW-1133">Transmembrane helix</keyword>
<dbReference type="Gramene" id="OB09G11400.1">
    <property type="protein sequence ID" value="OB09G11400.1"/>
    <property type="gene ID" value="OB09G11400"/>
</dbReference>
<keyword evidence="1" id="KW-0812">Transmembrane</keyword>